<dbReference type="EMBL" id="CDOE01000008">
    <property type="protein sequence ID" value="CEN32760.1"/>
    <property type="molecule type" value="Genomic_DNA"/>
</dbReference>
<name>A0A0B7H059_9FLAO</name>
<dbReference type="RefSeq" id="WP_041998429.1">
    <property type="nucleotide sequence ID" value="NZ_CP022382.1"/>
</dbReference>
<proteinExistence type="predicted"/>
<dbReference type="GeneID" id="69579801"/>
<evidence type="ECO:0000313" key="2">
    <source>
        <dbReference type="Proteomes" id="UP000044026"/>
    </source>
</evidence>
<protein>
    <submittedName>
        <fullName evidence="1">Uncharacterized protein</fullName>
    </submittedName>
</protein>
<dbReference type="Proteomes" id="UP000044026">
    <property type="component" value="Unassembled WGS sequence"/>
</dbReference>
<reference evidence="1 2" key="1">
    <citation type="submission" date="2015-01" db="EMBL/GenBank/DDBJ databases">
        <authorList>
            <person name="Xiang T."/>
            <person name="Song Y."/>
            <person name="Huang L."/>
            <person name="Wang B."/>
            <person name="Wu P."/>
        </authorList>
    </citation>
    <scope>NUCLEOTIDE SEQUENCE [LARGE SCALE GENOMIC DNA]</scope>
    <source>
        <strain evidence="1 2">Cc12</strain>
    </source>
</reference>
<sequence>MDNQKVNAEMKNYQKIPQILSFVDEEGTDKMQKQIQTNYKQVKLDIVKLIKNELERIENDSNLTHLMRRKEIKREVWINFQYLSTH</sequence>
<evidence type="ECO:0000313" key="1">
    <source>
        <dbReference type="EMBL" id="CEN32760.1"/>
    </source>
</evidence>
<dbReference type="AlphaFoldDB" id="A0A0B7H059"/>
<organism evidence="1 2">
    <name type="scientific">Capnocytophaga canimorsus</name>
    <dbReference type="NCBI Taxonomy" id="28188"/>
    <lineage>
        <taxon>Bacteria</taxon>
        <taxon>Pseudomonadati</taxon>
        <taxon>Bacteroidota</taxon>
        <taxon>Flavobacteriia</taxon>
        <taxon>Flavobacteriales</taxon>
        <taxon>Flavobacteriaceae</taxon>
        <taxon>Capnocytophaga</taxon>
    </lineage>
</organism>
<accession>A0A0B7H059</accession>
<gene>
    <name evidence="1" type="ORF">CCAN12_160003</name>
</gene>